<feature type="region of interest" description="Disordered" evidence="1">
    <location>
        <begin position="112"/>
        <end position="166"/>
    </location>
</feature>
<evidence type="ECO:0000313" key="3">
    <source>
        <dbReference type="Proteomes" id="UP000749559"/>
    </source>
</evidence>
<feature type="compositionally biased region" description="Basic residues" evidence="1">
    <location>
        <begin position="129"/>
        <end position="141"/>
    </location>
</feature>
<feature type="compositionally biased region" description="Polar residues" evidence="1">
    <location>
        <begin position="56"/>
        <end position="66"/>
    </location>
</feature>
<reference evidence="2" key="1">
    <citation type="submission" date="2022-03" db="EMBL/GenBank/DDBJ databases">
        <authorList>
            <person name="Martin C."/>
        </authorList>
    </citation>
    <scope>NUCLEOTIDE SEQUENCE</scope>
</reference>
<name>A0A8S4N0K6_OWEFU</name>
<gene>
    <name evidence="2" type="ORF">OFUS_LOCUS2043</name>
</gene>
<evidence type="ECO:0000256" key="1">
    <source>
        <dbReference type="SAM" id="MobiDB-lite"/>
    </source>
</evidence>
<proteinExistence type="predicted"/>
<organism evidence="2 3">
    <name type="scientific">Owenia fusiformis</name>
    <name type="common">Polychaete worm</name>
    <dbReference type="NCBI Taxonomy" id="6347"/>
    <lineage>
        <taxon>Eukaryota</taxon>
        <taxon>Metazoa</taxon>
        <taxon>Spiralia</taxon>
        <taxon>Lophotrochozoa</taxon>
        <taxon>Annelida</taxon>
        <taxon>Polychaeta</taxon>
        <taxon>Sedentaria</taxon>
        <taxon>Canalipalpata</taxon>
        <taxon>Sabellida</taxon>
        <taxon>Oweniida</taxon>
        <taxon>Oweniidae</taxon>
        <taxon>Owenia</taxon>
    </lineage>
</organism>
<protein>
    <submittedName>
        <fullName evidence="2">Uncharacterized protein</fullName>
    </submittedName>
</protein>
<feature type="compositionally biased region" description="Polar residues" evidence="1">
    <location>
        <begin position="23"/>
        <end position="33"/>
    </location>
</feature>
<keyword evidence="3" id="KW-1185">Reference proteome</keyword>
<accession>A0A8S4N0K6</accession>
<evidence type="ECO:0000313" key="2">
    <source>
        <dbReference type="EMBL" id="CAH1774620.1"/>
    </source>
</evidence>
<dbReference type="AlphaFoldDB" id="A0A8S4N0K6"/>
<sequence>QSEKIEVIQDDKESTKQTEKQHLSPTNETFMENQSERVEVIQDDKESTKPTEKQHVSPTNETFMENQSERVEVIQDDKESTKPTEKQHVSSTIETFMENQSERVEVIQDDKGQNLSVNLTPRKGATYRSPKKKKLTRARAKSKPETWKRNVNKANRLAGLKGTENR</sequence>
<feature type="non-terminal residue" evidence="2">
    <location>
        <position position="1"/>
    </location>
</feature>
<dbReference type="Proteomes" id="UP000749559">
    <property type="component" value="Unassembled WGS sequence"/>
</dbReference>
<feature type="compositionally biased region" description="Basic and acidic residues" evidence="1">
    <location>
        <begin position="34"/>
        <end position="55"/>
    </location>
</feature>
<comment type="caution">
    <text evidence="2">The sequence shown here is derived from an EMBL/GenBank/DDBJ whole genome shotgun (WGS) entry which is preliminary data.</text>
</comment>
<dbReference type="EMBL" id="CAIIXF020000001">
    <property type="protein sequence ID" value="CAH1774620.1"/>
    <property type="molecule type" value="Genomic_DNA"/>
</dbReference>
<feature type="compositionally biased region" description="Basic and acidic residues" evidence="1">
    <location>
        <begin position="1"/>
        <end position="22"/>
    </location>
</feature>
<feature type="region of interest" description="Disordered" evidence="1">
    <location>
        <begin position="1"/>
        <end position="69"/>
    </location>
</feature>